<reference evidence="1" key="1">
    <citation type="submission" date="2019-04" db="EMBL/GenBank/DDBJ databases">
        <title>Microbes associate with the intestines of laboratory mice.</title>
        <authorList>
            <person name="Navarre W."/>
            <person name="Wong E."/>
            <person name="Huang K."/>
            <person name="Tropini C."/>
            <person name="Ng K."/>
            <person name="Yu B."/>
        </authorList>
    </citation>
    <scope>NUCLEOTIDE SEQUENCE</scope>
    <source>
        <strain evidence="1">NM09_H32</strain>
    </source>
</reference>
<comment type="caution">
    <text evidence="1">The sequence shown here is derived from an EMBL/GenBank/DDBJ whole genome shotgun (WGS) entry which is preliminary data.</text>
</comment>
<evidence type="ECO:0000313" key="2">
    <source>
        <dbReference type="Proteomes" id="UP000308836"/>
    </source>
</evidence>
<organism evidence="1 2">
    <name type="scientific">Dubosiella muris</name>
    <dbReference type="NCBI Taxonomy" id="3038133"/>
    <lineage>
        <taxon>Bacteria</taxon>
        <taxon>Bacillati</taxon>
        <taxon>Bacillota</taxon>
        <taxon>Erysipelotrichia</taxon>
        <taxon>Erysipelotrichales</taxon>
        <taxon>Erysipelotrichaceae</taxon>
        <taxon>Dubosiella</taxon>
    </lineage>
</organism>
<accession>A0AC61R4X4</accession>
<dbReference type="EMBL" id="SRYG01000025">
    <property type="protein sequence ID" value="TGY65026.1"/>
    <property type="molecule type" value="Genomic_DNA"/>
</dbReference>
<protein>
    <submittedName>
        <fullName evidence="1">HAD family phosphatase</fullName>
    </submittedName>
</protein>
<keyword evidence="2" id="KW-1185">Reference proteome</keyword>
<proteinExistence type="predicted"/>
<evidence type="ECO:0000313" key="1">
    <source>
        <dbReference type="EMBL" id="TGY65026.1"/>
    </source>
</evidence>
<dbReference type="Proteomes" id="UP000308836">
    <property type="component" value="Unassembled WGS sequence"/>
</dbReference>
<sequence>MSMKLLASDYDGTLHFEDGYKQEDLEAIRAFQKQGNMFGLCSGRPLRNLWSLQSEALKFDFIIASSGASFATDPEHVLEERTVPLAVLEEIEERMGLENVVIVGKTRFFVQNPACWAAQNVGQNVETIHSAQQVQEPVLQISMELSSEAAARAMCGRLARLEQPCSFFQNGTFIDIVAAGCSKATGIKAVAAALGIAEEDVACIGDNFNDLPMIEGIENSFSFDFAPAAVQERAGTIVSSVAEAIACWTGEGNLG</sequence>
<gene>
    <name evidence="1" type="ORF">E5336_10750</name>
</gene>
<name>A0AC61R4X4_9FIRM</name>